<gene>
    <name evidence="2" type="ORF">DVH24_030263</name>
</gene>
<keyword evidence="3" id="KW-1185">Reference proteome</keyword>
<feature type="domain" description="RNase H type-1" evidence="1">
    <location>
        <begin position="79"/>
        <end position="144"/>
    </location>
</feature>
<evidence type="ECO:0000259" key="1">
    <source>
        <dbReference type="Pfam" id="PF13456"/>
    </source>
</evidence>
<reference evidence="2 3" key="1">
    <citation type="submission" date="2018-10" db="EMBL/GenBank/DDBJ databases">
        <title>A high-quality apple genome assembly.</title>
        <authorList>
            <person name="Hu J."/>
        </authorList>
    </citation>
    <scope>NUCLEOTIDE SEQUENCE [LARGE SCALE GENOMIC DNA]</scope>
    <source>
        <strain evidence="3">cv. HFTH1</strain>
        <tissue evidence="2">Young leaf</tissue>
    </source>
</reference>
<dbReference type="Pfam" id="PF13456">
    <property type="entry name" value="RVT_3"/>
    <property type="match status" value="1"/>
</dbReference>
<sequence>SPGGRSLSESDFQLSSRGQGFNLLLCGVTKVNVDGAWNESSNLGGVGVIVRNDSGDFIAVTSVRITHDDQGWSVIGAAKGFQNFILECDSLKIVAALRDSSPFPFNVRIVVKDSRELMASITEVSYTHVRRQANGIAHRLARAAIRSESSRCWFKEPPDLILDLLIKESGL</sequence>
<dbReference type="Gene3D" id="3.30.420.10">
    <property type="entry name" value="Ribonuclease H-like superfamily/Ribonuclease H"/>
    <property type="match status" value="1"/>
</dbReference>
<feature type="non-terminal residue" evidence="2">
    <location>
        <position position="1"/>
    </location>
</feature>
<dbReference type="InterPro" id="IPR036397">
    <property type="entry name" value="RNaseH_sf"/>
</dbReference>
<comment type="caution">
    <text evidence="2">The sequence shown here is derived from an EMBL/GenBank/DDBJ whole genome shotgun (WGS) entry which is preliminary data.</text>
</comment>
<dbReference type="PANTHER" id="PTHR47723:SF19">
    <property type="entry name" value="POLYNUCLEOTIDYL TRANSFERASE, RIBONUCLEASE H-LIKE SUPERFAMILY PROTEIN"/>
    <property type="match status" value="1"/>
</dbReference>
<dbReference type="SUPFAM" id="SSF53098">
    <property type="entry name" value="Ribonuclease H-like"/>
    <property type="match status" value="1"/>
</dbReference>
<dbReference type="InterPro" id="IPR044730">
    <property type="entry name" value="RNase_H-like_dom_plant"/>
</dbReference>
<dbReference type="InterPro" id="IPR012337">
    <property type="entry name" value="RNaseH-like_sf"/>
</dbReference>
<organism evidence="2 3">
    <name type="scientific">Malus domestica</name>
    <name type="common">Apple</name>
    <name type="synonym">Pyrus malus</name>
    <dbReference type="NCBI Taxonomy" id="3750"/>
    <lineage>
        <taxon>Eukaryota</taxon>
        <taxon>Viridiplantae</taxon>
        <taxon>Streptophyta</taxon>
        <taxon>Embryophyta</taxon>
        <taxon>Tracheophyta</taxon>
        <taxon>Spermatophyta</taxon>
        <taxon>Magnoliopsida</taxon>
        <taxon>eudicotyledons</taxon>
        <taxon>Gunneridae</taxon>
        <taxon>Pentapetalae</taxon>
        <taxon>rosids</taxon>
        <taxon>fabids</taxon>
        <taxon>Rosales</taxon>
        <taxon>Rosaceae</taxon>
        <taxon>Amygdaloideae</taxon>
        <taxon>Maleae</taxon>
        <taxon>Malus</taxon>
    </lineage>
</organism>
<dbReference type="STRING" id="3750.A0A498K7Q8"/>
<dbReference type="InterPro" id="IPR002156">
    <property type="entry name" value="RNaseH_domain"/>
</dbReference>
<dbReference type="CDD" id="cd06222">
    <property type="entry name" value="RNase_H_like"/>
    <property type="match status" value="1"/>
</dbReference>
<evidence type="ECO:0000313" key="3">
    <source>
        <dbReference type="Proteomes" id="UP000290289"/>
    </source>
</evidence>
<protein>
    <recommendedName>
        <fullName evidence="1">RNase H type-1 domain-containing protein</fullName>
    </recommendedName>
</protein>
<dbReference type="EMBL" id="RDQH01000330">
    <property type="protein sequence ID" value="RXI02334.1"/>
    <property type="molecule type" value="Genomic_DNA"/>
</dbReference>
<name>A0A498K7Q8_MALDO</name>
<dbReference type="GO" id="GO:0004523">
    <property type="term" value="F:RNA-DNA hybrid ribonuclease activity"/>
    <property type="evidence" value="ECO:0007669"/>
    <property type="project" value="InterPro"/>
</dbReference>
<accession>A0A498K7Q8</accession>
<proteinExistence type="predicted"/>
<dbReference type="AlphaFoldDB" id="A0A498K7Q8"/>
<dbReference type="InterPro" id="IPR053151">
    <property type="entry name" value="RNase_H-like"/>
</dbReference>
<dbReference type="GO" id="GO:0003676">
    <property type="term" value="F:nucleic acid binding"/>
    <property type="evidence" value="ECO:0007669"/>
    <property type="project" value="InterPro"/>
</dbReference>
<dbReference type="PANTHER" id="PTHR47723">
    <property type="entry name" value="OS05G0353850 PROTEIN"/>
    <property type="match status" value="1"/>
</dbReference>
<evidence type="ECO:0000313" key="2">
    <source>
        <dbReference type="EMBL" id="RXI02334.1"/>
    </source>
</evidence>
<dbReference type="Proteomes" id="UP000290289">
    <property type="component" value="Chromosome 4"/>
</dbReference>